<dbReference type="InterPro" id="IPR010994">
    <property type="entry name" value="RuvA_2-like"/>
</dbReference>
<gene>
    <name evidence="4" type="primary">smf_2</name>
    <name evidence="4" type="ORF">NCTC13294_02053</name>
</gene>
<dbReference type="RefSeq" id="WP_115612216.1">
    <property type="nucleotide sequence ID" value="NZ_JBHLZC010000003.1"/>
</dbReference>
<dbReference type="InterPro" id="IPR003488">
    <property type="entry name" value="DprA"/>
</dbReference>
<proteinExistence type="inferred from homology"/>
<dbReference type="AlphaFoldDB" id="A0A381ED18"/>
<evidence type="ECO:0000259" key="2">
    <source>
        <dbReference type="Pfam" id="PF02481"/>
    </source>
</evidence>
<accession>A0A381ED18</accession>
<feature type="domain" description="DprA winged helix" evidence="3">
    <location>
        <begin position="308"/>
        <end position="367"/>
    </location>
</feature>
<reference evidence="4 5" key="1">
    <citation type="submission" date="2018-06" db="EMBL/GenBank/DDBJ databases">
        <authorList>
            <consortium name="Pathogen Informatics"/>
            <person name="Doyle S."/>
        </authorList>
    </citation>
    <scope>NUCLEOTIDE SEQUENCE [LARGE SCALE GENOMIC DNA]</scope>
    <source>
        <strain evidence="4 5">NCTC13294</strain>
    </source>
</reference>
<dbReference type="InterPro" id="IPR036388">
    <property type="entry name" value="WH-like_DNA-bd_sf"/>
</dbReference>
<feature type="domain" description="Smf/DprA SLOG" evidence="2">
    <location>
        <begin position="83"/>
        <end position="290"/>
    </location>
</feature>
<evidence type="ECO:0000259" key="3">
    <source>
        <dbReference type="Pfam" id="PF17782"/>
    </source>
</evidence>
<dbReference type="Pfam" id="PF02481">
    <property type="entry name" value="DNA_processg_A"/>
    <property type="match status" value="1"/>
</dbReference>
<dbReference type="SUPFAM" id="SSF102405">
    <property type="entry name" value="MCP/YpsA-like"/>
    <property type="match status" value="1"/>
</dbReference>
<comment type="similarity">
    <text evidence="1">Belongs to the DprA/Smf family.</text>
</comment>
<dbReference type="Gene3D" id="3.40.50.450">
    <property type="match status" value="1"/>
</dbReference>
<sequence length="373" mass="39596">MTANLRAWCALLRAPGVGSKTYQTLLEAFGSPEAFFHAPTAEIRQRLPQYRAEQISAWQAAGHDAAASADMDWLAAGNGSRHIIPYDDPAYPPLLREIPDPPPLLFVQGNPALLTTAQIAIVGSRNASEPALRTCHAFAEAFAQAGLTVTSGLALGIDGAAHEGALSGGNTIAVVGTGLDRVYPARHRNLAHRIAAHGAIVSEYPIGTGVRAGNFPRRNRIISGLSLGVLVVEASAQSGSLITARLAAEQGREVFAIPGSIHNPLVKGCHRLIREGAKLIETAQDVLEELYPLARANLELQQKQSESAPEATVVAADSPEERLLQAMGYDPCRVDDLVPRLELTSAEISAMLIILELDGRVAALPGGMFQRVT</sequence>
<evidence type="ECO:0000256" key="1">
    <source>
        <dbReference type="ARBA" id="ARBA00006525"/>
    </source>
</evidence>
<dbReference type="OrthoDB" id="9785707at2"/>
<dbReference type="InterPro" id="IPR057666">
    <property type="entry name" value="DrpA_SLOG"/>
</dbReference>
<dbReference type="GO" id="GO:0009294">
    <property type="term" value="P:DNA-mediated transformation"/>
    <property type="evidence" value="ECO:0007669"/>
    <property type="project" value="InterPro"/>
</dbReference>
<dbReference type="InterPro" id="IPR041614">
    <property type="entry name" value="DprA_WH"/>
</dbReference>
<dbReference type="Pfam" id="PF17782">
    <property type="entry name" value="WHD_DprA"/>
    <property type="match status" value="1"/>
</dbReference>
<dbReference type="EMBL" id="UFUW01000001">
    <property type="protein sequence ID" value="SUX24773.1"/>
    <property type="molecule type" value="Genomic_DNA"/>
</dbReference>
<dbReference type="PANTHER" id="PTHR43022:SF1">
    <property type="entry name" value="PROTEIN SMF"/>
    <property type="match status" value="1"/>
</dbReference>
<evidence type="ECO:0000313" key="4">
    <source>
        <dbReference type="EMBL" id="SUX24773.1"/>
    </source>
</evidence>
<evidence type="ECO:0000313" key="5">
    <source>
        <dbReference type="Proteomes" id="UP000254572"/>
    </source>
</evidence>
<name>A0A381ED18_9GAMM</name>
<dbReference type="SUPFAM" id="SSF47781">
    <property type="entry name" value="RuvA domain 2-like"/>
    <property type="match status" value="1"/>
</dbReference>
<dbReference type="NCBIfam" id="TIGR00732">
    <property type="entry name" value="dprA"/>
    <property type="match status" value="1"/>
</dbReference>
<dbReference type="Gene3D" id="1.10.10.10">
    <property type="entry name" value="Winged helix-like DNA-binding domain superfamily/Winged helix DNA-binding domain"/>
    <property type="match status" value="1"/>
</dbReference>
<protein>
    <submittedName>
        <fullName evidence="4">DNA protecting protein DprA</fullName>
    </submittedName>
</protein>
<organism evidence="4 5">
    <name type="scientific">Cardiobacterium valvarum</name>
    <dbReference type="NCBI Taxonomy" id="194702"/>
    <lineage>
        <taxon>Bacteria</taxon>
        <taxon>Pseudomonadati</taxon>
        <taxon>Pseudomonadota</taxon>
        <taxon>Gammaproteobacteria</taxon>
        <taxon>Cardiobacteriales</taxon>
        <taxon>Cardiobacteriaceae</taxon>
        <taxon>Cardiobacterium</taxon>
    </lineage>
</organism>
<keyword evidence="5" id="KW-1185">Reference proteome</keyword>
<dbReference type="Proteomes" id="UP000254572">
    <property type="component" value="Unassembled WGS sequence"/>
</dbReference>
<dbReference type="PANTHER" id="PTHR43022">
    <property type="entry name" value="PROTEIN SMF"/>
    <property type="match status" value="1"/>
</dbReference>